<keyword evidence="2" id="KW-1185">Reference proteome</keyword>
<dbReference type="Proteomes" id="UP001055879">
    <property type="component" value="Linkage Group LG06"/>
</dbReference>
<evidence type="ECO:0000313" key="1">
    <source>
        <dbReference type="EMBL" id="KAI3719628.1"/>
    </source>
</evidence>
<reference evidence="2" key="1">
    <citation type="journal article" date="2022" name="Mol. Ecol. Resour.">
        <title>The genomes of chicory, endive, great burdock and yacon provide insights into Asteraceae palaeo-polyploidization history and plant inulin production.</title>
        <authorList>
            <person name="Fan W."/>
            <person name="Wang S."/>
            <person name="Wang H."/>
            <person name="Wang A."/>
            <person name="Jiang F."/>
            <person name="Liu H."/>
            <person name="Zhao H."/>
            <person name="Xu D."/>
            <person name="Zhang Y."/>
        </authorList>
    </citation>
    <scope>NUCLEOTIDE SEQUENCE [LARGE SCALE GENOMIC DNA]</scope>
    <source>
        <strain evidence="2">cv. Niubang</strain>
    </source>
</reference>
<protein>
    <submittedName>
        <fullName evidence="1">Uncharacterized protein</fullName>
    </submittedName>
</protein>
<sequence length="122" mass="13836">MENGKPANEINLSCSHFPSAKLSLSWLKMLRPNFQKIMVNLELVDGIYRLVDVRDVANAHILAFENPKANGRNCMVGAVTCYSEIMKILDELYPALGHSERYEDASVLCQCLTMYRGQKRKV</sequence>
<dbReference type="EMBL" id="CM042052">
    <property type="protein sequence ID" value="KAI3719628.1"/>
    <property type="molecule type" value="Genomic_DNA"/>
</dbReference>
<comment type="caution">
    <text evidence="1">The sequence shown here is derived from an EMBL/GenBank/DDBJ whole genome shotgun (WGS) entry which is preliminary data.</text>
</comment>
<proteinExistence type="predicted"/>
<organism evidence="1 2">
    <name type="scientific">Arctium lappa</name>
    <name type="common">Greater burdock</name>
    <name type="synonym">Lappa major</name>
    <dbReference type="NCBI Taxonomy" id="4217"/>
    <lineage>
        <taxon>Eukaryota</taxon>
        <taxon>Viridiplantae</taxon>
        <taxon>Streptophyta</taxon>
        <taxon>Embryophyta</taxon>
        <taxon>Tracheophyta</taxon>
        <taxon>Spermatophyta</taxon>
        <taxon>Magnoliopsida</taxon>
        <taxon>eudicotyledons</taxon>
        <taxon>Gunneridae</taxon>
        <taxon>Pentapetalae</taxon>
        <taxon>asterids</taxon>
        <taxon>campanulids</taxon>
        <taxon>Asterales</taxon>
        <taxon>Asteraceae</taxon>
        <taxon>Carduoideae</taxon>
        <taxon>Cardueae</taxon>
        <taxon>Arctiinae</taxon>
        <taxon>Arctium</taxon>
    </lineage>
</organism>
<reference evidence="1 2" key="2">
    <citation type="journal article" date="2022" name="Mol. Ecol. Resour.">
        <title>The genomes of chicory, endive, great burdock and yacon provide insights into Asteraceae paleo-polyploidization history and plant inulin production.</title>
        <authorList>
            <person name="Fan W."/>
            <person name="Wang S."/>
            <person name="Wang H."/>
            <person name="Wang A."/>
            <person name="Jiang F."/>
            <person name="Liu H."/>
            <person name="Zhao H."/>
            <person name="Xu D."/>
            <person name="Zhang Y."/>
        </authorList>
    </citation>
    <scope>NUCLEOTIDE SEQUENCE [LARGE SCALE GENOMIC DNA]</scope>
    <source>
        <strain evidence="2">cv. Niubang</strain>
    </source>
</reference>
<gene>
    <name evidence="1" type="ORF">L6452_20530</name>
</gene>
<name>A0ACB9BDH8_ARCLA</name>
<evidence type="ECO:0000313" key="2">
    <source>
        <dbReference type="Proteomes" id="UP001055879"/>
    </source>
</evidence>
<accession>A0ACB9BDH8</accession>